<keyword evidence="2" id="KW-1185">Reference proteome</keyword>
<reference evidence="2" key="1">
    <citation type="journal article" date="2014" name="Proc. Natl. Acad. Sci. U.S.A.">
        <title>Extensive sampling of basidiomycete genomes demonstrates inadequacy of the white-rot/brown-rot paradigm for wood decay fungi.</title>
        <authorList>
            <person name="Riley R."/>
            <person name="Salamov A.A."/>
            <person name="Brown D.W."/>
            <person name="Nagy L.G."/>
            <person name="Floudas D."/>
            <person name="Held B.W."/>
            <person name="Levasseur A."/>
            <person name="Lombard V."/>
            <person name="Morin E."/>
            <person name="Otillar R."/>
            <person name="Lindquist E.A."/>
            <person name="Sun H."/>
            <person name="LaButti K.M."/>
            <person name="Schmutz J."/>
            <person name="Jabbour D."/>
            <person name="Luo H."/>
            <person name="Baker S.E."/>
            <person name="Pisabarro A.G."/>
            <person name="Walton J.D."/>
            <person name="Blanchette R.A."/>
            <person name="Henrissat B."/>
            <person name="Martin F."/>
            <person name="Cullen D."/>
            <person name="Hibbett D.S."/>
            <person name="Grigoriev I.V."/>
        </authorList>
    </citation>
    <scope>NUCLEOTIDE SEQUENCE [LARGE SCALE GENOMIC DNA]</scope>
    <source>
        <strain evidence="2">MUCL 33604</strain>
    </source>
</reference>
<dbReference type="InParanoid" id="A0A067QG45"/>
<dbReference type="EMBL" id="KL197709">
    <property type="protein sequence ID" value="KDQ65170.1"/>
    <property type="molecule type" value="Genomic_DNA"/>
</dbReference>
<evidence type="ECO:0000313" key="1">
    <source>
        <dbReference type="EMBL" id="KDQ65170.1"/>
    </source>
</evidence>
<dbReference type="OrthoDB" id="2269034at2759"/>
<sequence>HGELIDLEAEMVVSRNRIELLQRRESESRIRSHYIKSLLSPIRRLPPEILSKIFLMCLDEVEEIQVLWLTEVCFHWREVALSTPTLW</sequence>
<dbReference type="Gene3D" id="1.20.1280.50">
    <property type="match status" value="1"/>
</dbReference>
<dbReference type="AlphaFoldDB" id="A0A067QG45"/>
<dbReference type="InterPro" id="IPR036047">
    <property type="entry name" value="F-box-like_dom_sf"/>
</dbReference>
<gene>
    <name evidence="1" type="ORF">JAAARDRAFT_84583</name>
</gene>
<evidence type="ECO:0000313" key="2">
    <source>
        <dbReference type="Proteomes" id="UP000027265"/>
    </source>
</evidence>
<organism evidence="1 2">
    <name type="scientific">Jaapia argillacea MUCL 33604</name>
    <dbReference type="NCBI Taxonomy" id="933084"/>
    <lineage>
        <taxon>Eukaryota</taxon>
        <taxon>Fungi</taxon>
        <taxon>Dikarya</taxon>
        <taxon>Basidiomycota</taxon>
        <taxon>Agaricomycotina</taxon>
        <taxon>Agaricomycetes</taxon>
        <taxon>Agaricomycetidae</taxon>
        <taxon>Jaapiales</taxon>
        <taxon>Jaapiaceae</taxon>
        <taxon>Jaapia</taxon>
    </lineage>
</organism>
<dbReference type="HOGENOM" id="CLU_018544_3_3_1"/>
<dbReference type="Proteomes" id="UP000027265">
    <property type="component" value="Unassembled WGS sequence"/>
</dbReference>
<name>A0A067QG45_9AGAM</name>
<dbReference type="SUPFAM" id="SSF81383">
    <property type="entry name" value="F-box domain"/>
    <property type="match status" value="1"/>
</dbReference>
<accession>A0A067QG45</accession>
<feature type="non-terminal residue" evidence="1">
    <location>
        <position position="1"/>
    </location>
</feature>
<proteinExistence type="predicted"/>
<protein>
    <submittedName>
        <fullName evidence="1">Uncharacterized protein</fullName>
    </submittedName>
</protein>
<feature type="non-terminal residue" evidence="1">
    <location>
        <position position="87"/>
    </location>
</feature>